<reference evidence="3" key="1">
    <citation type="journal article" date="2017" name="Nat. Ecol. Evol.">
        <title>Genome expansion and lineage-specific genetic innovations in the forest pathogenic fungi Armillaria.</title>
        <authorList>
            <person name="Sipos G."/>
            <person name="Prasanna A.N."/>
            <person name="Walter M.C."/>
            <person name="O'Connor E."/>
            <person name="Balint B."/>
            <person name="Krizsan K."/>
            <person name="Kiss B."/>
            <person name="Hess J."/>
            <person name="Varga T."/>
            <person name="Slot J."/>
            <person name="Riley R."/>
            <person name="Boka B."/>
            <person name="Rigling D."/>
            <person name="Barry K."/>
            <person name="Lee J."/>
            <person name="Mihaltcheva S."/>
            <person name="LaButti K."/>
            <person name="Lipzen A."/>
            <person name="Waldron R."/>
            <person name="Moloney N.M."/>
            <person name="Sperisen C."/>
            <person name="Kredics L."/>
            <person name="Vagvoelgyi C."/>
            <person name="Patrignani A."/>
            <person name="Fitzpatrick D."/>
            <person name="Nagy I."/>
            <person name="Doyle S."/>
            <person name="Anderson J.B."/>
            <person name="Grigoriev I.V."/>
            <person name="Gueldener U."/>
            <person name="Muensterkoetter M."/>
            <person name="Nagy L.G."/>
        </authorList>
    </citation>
    <scope>NUCLEOTIDE SEQUENCE [LARGE SCALE GENOMIC DNA]</scope>
    <source>
        <strain evidence="3">C18/9</strain>
    </source>
</reference>
<dbReference type="GO" id="GO:0017183">
    <property type="term" value="P:protein histidyl modification to diphthamide"/>
    <property type="evidence" value="ECO:0007669"/>
    <property type="project" value="InterPro"/>
</dbReference>
<feature type="region of interest" description="Disordered" evidence="1">
    <location>
        <begin position="1"/>
        <end position="28"/>
    </location>
</feature>
<dbReference type="InterPro" id="IPR014776">
    <property type="entry name" value="4pyrrole_Mease_sub2"/>
</dbReference>
<proteinExistence type="predicted"/>
<dbReference type="NCBIfam" id="TIGR00522">
    <property type="entry name" value="dph5"/>
    <property type="match status" value="1"/>
</dbReference>
<dbReference type="STRING" id="47428.A0A284SBM6"/>
<gene>
    <name evidence="2" type="ORF">ARMOST_21964</name>
</gene>
<name>A0A284SBM6_ARMOS</name>
<dbReference type="AlphaFoldDB" id="A0A284SBM6"/>
<evidence type="ECO:0000313" key="3">
    <source>
        <dbReference type="Proteomes" id="UP000219338"/>
    </source>
</evidence>
<dbReference type="Gene3D" id="3.30.950.10">
    <property type="entry name" value="Methyltransferase, Cobalt-precorrin-4 Transmethylase, Domain 2"/>
    <property type="match status" value="1"/>
</dbReference>
<organism evidence="2 3">
    <name type="scientific">Armillaria ostoyae</name>
    <name type="common">Armillaria root rot fungus</name>
    <dbReference type="NCBI Taxonomy" id="47428"/>
    <lineage>
        <taxon>Eukaryota</taxon>
        <taxon>Fungi</taxon>
        <taxon>Dikarya</taxon>
        <taxon>Basidiomycota</taxon>
        <taxon>Agaricomycotina</taxon>
        <taxon>Agaricomycetes</taxon>
        <taxon>Agaricomycetidae</taxon>
        <taxon>Agaricales</taxon>
        <taxon>Marasmiineae</taxon>
        <taxon>Physalacriaceae</taxon>
        <taxon>Armillaria</taxon>
    </lineage>
</organism>
<dbReference type="OrthoDB" id="2516at2759"/>
<protein>
    <submittedName>
        <fullName evidence="2">Uncharacterized protein</fullName>
    </submittedName>
</protein>
<dbReference type="EMBL" id="FUEG01000058">
    <property type="protein sequence ID" value="SJL18376.1"/>
    <property type="molecule type" value="Genomic_DNA"/>
</dbReference>
<accession>A0A284SBM6</accession>
<dbReference type="SUPFAM" id="SSF53790">
    <property type="entry name" value="Tetrapyrrole methylase"/>
    <property type="match status" value="1"/>
</dbReference>
<evidence type="ECO:0000313" key="2">
    <source>
        <dbReference type="EMBL" id="SJL18376.1"/>
    </source>
</evidence>
<dbReference type="Proteomes" id="UP000219338">
    <property type="component" value="Unassembled WGS sequence"/>
</dbReference>
<sequence length="448" mass="50577">MKTTTLDASKPRTAGIPRGSESPSPILGVGDKVGSGDTYIVENLLADDLVDIAFENLKREVHWHTMFHRASHSIATLPTNHLSIHTDCFAHRPSSLRGCHYRVRGVMLAPHDPRGDDLVLGYLSAFGKQDFVRHTQGWASEEKYLKHLYHQILCICMWALTNRQADAMFALELARRFEDQGIVSISLNTGNLKTDLDRRANWSNTMKYFARPQRFFLLWPTMRGAWTSLWTVKSPENEWQSFITIFLRPTDMVEAGSNEILANADWAMTHTDIVLRAHALGVVTHNASIMNAGACDLQLYNVCQPISLGFFTDTWNPDSFYERIKENGDLDLLTFVLLDIKLSAFRRPRYMSIRLTVSQLIETESLKHTSTLLPDTTLAIALSCVGGGRDSKNIVSGILTDLVDHAEDAFEDPLRSLVIVGKRLHRLEVEYAQDWRNTAKQVYGCALD</sequence>
<dbReference type="InterPro" id="IPR004551">
    <property type="entry name" value="Dphthn_synthase"/>
</dbReference>
<dbReference type="PANTHER" id="PTHR10882">
    <property type="entry name" value="DIPHTHINE SYNTHASE"/>
    <property type="match status" value="1"/>
</dbReference>
<evidence type="ECO:0000256" key="1">
    <source>
        <dbReference type="SAM" id="MobiDB-lite"/>
    </source>
</evidence>
<dbReference type="InterPro" id="IPR035996">
    <property type="entry name" value="4pyrrol_Methylase_sf"/>
</dbReference>
<keyword evidence="3" id="KW-1185">Reference proteome</keyword>
<dbReference type="PANTHER" id="PTHR10882:SF0">
    <property type="entry name" value="DIPHTHINE METHYL ESTER SYNTHASE"/>
    <property type="match status" value="1"/>
</dbReference>
<dbReference type="GO" id="GO:0008168">
    <property type="term" value="F:methyltransferase activity"/>
    <property type="evidence" value="ECO:0007669"/>
    <property type="project" value="InterPro"/>
</dbReference>